<feature type="domain" description="Glucose-methanol-choline oxidoreductase N-terminal" evidence="5">
    <location>
        <begin position="79"/>
        <end position="168"/>
    </location>
</feature>
<evidence type="ECO:0000256" key="4">
    <source>
        <dbReference type="ARBA" id="ARBA00022827"/>
    </source>
</evidence>
<keyword evidence="7" id="KW-1185">Reference proteome</keyword>
<dbReference type="PANTHER" id="PTHR11552:SF147">
    <property type="entry name" value="CHOLINE DEHYDROGENASE, MITOCHONDRIAL"/>
    <property type="match status" value="1"/>
</dbReference>
<keyword evidence="3" id="KW-0285">Flavoprotein</keyword>
<keyword evidence="4" id="KW-0274">FAD</keyword>
<evidence type="ECO:0000256" key="2">
    <source>
        <dbReference type="ARBA" id="ARBA00010790"/>
    </source>
</evidence>
<proteinExistence type="inferred from homology"/>
<evidence type="ECO:0000256" key="1">
    <source>
        <dbReference type="ARBA" id="ARBA00001974"/>
    </source>
</evidence>
<dbReference type="OrthoDB" id="269227at2759"/>
<dbReference type="EMBL" id="BGZK01005889">
    <property type="protein sequence ID" value="GBP15886.1"/>
    <property type="molecule type" value="Genomic_DNA"/>
</dbReference>
<comment type="similarity">
    <text evidence="2">Belongs to the GMC oxidoreductase family.</text>
</comment>
<dbReference type="InterPro" id="IPR000172">
    <property type="entry name" value="GMC_OxRdtase_N"/>
</dbReference>
<dbReference type="AlphaFoldDB" id="A0A4C1TPK2"/>
<name>A0A4C1TPK2_EUMVA</name>
<dbReference type="PANTHER" id="PTHR11552">
    <property type="entry name" value="GLUCOSE-METHANOL-CHOLINE GMC OXIDOREDUCTASE"/>
    <property type="match status" value="1"/>
</dbReference>
<dbReference type="STRING" id="151549.A0A4C1TPK2"/>
<dbReference type="Pfam" id="PF00732">
    <property type="entry name" value="GMC_oxred_N"/>
    <property type="match status" value="1"/>
</dbReference>
<organism evidence="6 7">
    <name type="scientific">Eumeta variegata</name>
    <name type="common">Bagworm moth</name>
    <name type="synonym">Eumeta japonica</name>
    <dbReference type="NCBI Taxonomy" id="151549"/>
    <lineage>
        <taxon>Eukaryota</taxon>
        <taxon>Metazoa</taxon>
        <taxon>Ecdysozoa</taxon>
        <taxon>Arthropoda</taxon>
        <taxon>Hexapoda</taxon>
        <taxon>Insecta</taxon>
        <taxon>Pterygota</taxon>
        <taxon>Neoptera</taxon>
        <taxon>Endopterygota</taxon>
        <taxon>Lepidoptera</taxon>
        <taxon>Glossata</taxon>
        <taxon>Ditrysia</taxon>
        <taxon>Tineoidea</taxon>
        <taxon>Psychidae</taxon>
        <taxon>Oiketicinae</taxon>
        <taxon>Eumeta</taxon>
    </lineage>
</organism>
<gene>
    <name evidence="6" type="primary">Gld</name>
    <name evidence="6" type="ORF">EVAR_71410_1</name>
</gene>
<dbReference type="GO" id="GO:0016614">
    <property type="term" value="F:oxidoreductase activity, acting on CH-OH group of donors"/>
    <property type="evidence" value="ECO:0007669"/>
    <property type="project" value="InterPro"/>
</dbReference>
<evidence type="ECO:0000256" key="3">
    <source>
        <dbReference type="ARBA" id="ARBA00022630"/>
    </source>
</evidence>
<evidence type="ECO:0000313" key="6">
    <source>
        <dbReference type="EMBL" id="GBP15886.1"/>
    </source>
</evidence>
<dbReference type="Proteomes" id="UP000299102">
    <property type="component" value="Unassembled WGS sequence"/>
</dbReference>
<protein>
    <submittedName>
        <fullName evidence="6">Glucose dehydrogenase</fullName>
    </submittedName>
</protein>
<evidence type="ECO:0000259" key="5">
    <source>
        <dbReference type="Pfam" id="PF00732"/>
    </source>
</evidence>
<dbReference type="SUPFAM" id="SSF51905">
    <property type="entry name" value="FAD/NAD(P)-binding domain"/>
    <property type="match status" value="1"/>
</dbReference>
<dbReference type="InterPro" id="IPR036188">
    <property type="entry name" value="FAD/NAD-bd_sf"/>
</dbReference>
<dbReference type="Gene3D" id="3.30.560.10">
    <property type="entry name" value="Glucose Oxidase, domain 3"/>
    <property type="match status" value="1"/>
</dbReference>
<evidence type="ECO:0000313" key="7">
    <source>
        <dbReference type="Proteomes" id="UP000299102"/>
    </source>
</evidence>
<dbReference type="InterPro" id="IPR012132">
    <property type="entry name" value="GMC_OxRdtase"/>
</dbReference>
<dbReference type="Gene3D" id="3.50.50.60">
    <property type="entry name" value="FAD/NAD(P)-binding domain"/>
    <property type="match status" value="2"/>
</dbReference>
<dbReference type="GO" id="GO:0050660">
    <property type="term" value="F:flavin adenine dinucleotide binding"/>
    <property type="evidence" value="ECO:0007669"/>
    <property type="project" value="InterPro"/>
</dbReference>
<comment type="cofactor">
    <cofactor evidence="1">
        <name>FAD</name>
        <dbReference type="ChEBI" id="CHEBI:57692"/>
    </cofactor>
</comment>
<reference evidence="6 7" key="1">
    <citation type="journal article" date="2019" name="Commun. Biol.">
        <title>The bagworm genome reveals a unique fibroin gene that provides high tensile strength.</title>
        <authorList>
            <person name="Kono N."/>
            <person name="Nakamura H."/>
            <person name="Ohtoshi R."/>
            <person name="Tomita M."/>
            <person name="Numata K."/>
            <person name="Arakawa K."/>
        </authorList>
    </citation>
    <scope>NUCLEOTIDE SEQUENCE [LARGE SCALE GENOMIC DNA]</scope>
</reference>
<sequence>MSLYTFQFTFSPIPLLPSGVGEKVLALGFRLPAYGLGLNDYDFVVVGSGSAGSVVAGRLSENPEWKILLLEAGGDPPQKLRADFTEGSWIGQIDILGTQDQGKRITTAQSHLHKERENLHVIRYAHVKKVNVNKQKQATGVTFIWRGQQEYTVNVNKEVILAGGAVGSAGSRNLKDHASLPVVFQIDKSTARKPTDEELVDAMYNLIMGRYSKLYIMKLPL</sequence>
<accession>A0A4C1TPK2</accession>
<comment type="caution">
    <text evidence="6">The sequence shown here is derived from an EMBL/GenBank/DDBJ whole genome shotgun (WGS) entry which is preliminary data.</text>
</comment>